<dbReference type="SUPFAM" id="SSF82199">
    <property type="entry name" value="SET domain"/>
    <property type="match status" value="1"/>
</dbReference>
<gene>
    <name evidence="2" type="ORF">DPMN_157152</name>
</gene>
<dbReference type="InterPro" id="IPR046341">
    <property type="entry name" value="SET_dom_sf"/>
</dbReference>
<proteinExistence type="predicted"/>
<reference evidence="2" key="1">
    <citation type="journal article" date="2019" name="bioRxiv">
        <title>The Genome of the Zebra Mussel, Dreissena polymorpha: A Resource for Invasive Species Research.</title>
        <authorList>
            <person name="McCartney M.A."/>
            <person name="Auch B."/>
            <person name="Kono T."/>
            <person name="Mallez S."/>
            <person name="Zhang Y."/>
            <person name="Obille A."/>
            <person name="Becker A."/>
            <person name="Abrahante J.E."/>
            <person name="Garbe J."/>
            <person name="Badalamenti J.P."/>
            <person name="Herman A."/>
            <person name="Mangelson H."/>
            <person name="Liachko I."/>
            <person name="Sullivan S."/>
            <person name="Sone E.D."/>
            <person name="Koren S."/>
            <person name="Silverstein K.A.T."/>
            <person name="Beckman K.B."/>
            <person name="Gohl D.M."/>
        </authorList>
    </citation>
    <scope>NUCLEOTIDE SEQUENCE</scope>
    <source>
        <strain evidence="2">Duluth1</strain>
        <tissue evidence="2">Whole animal</tissue>
    </source>
</reference>
<organism evidence="2 3">
    <name type="scientific">Dreissena polymorpha</name>
    <name type="common">Zebra mussel</name>
    <name type="synonym">Mytilus polymorpha</name>
    <dbReference type="NCBI Taxonomy" id="45954"/>
    <lineage>
        <taxon>Eukaryota</taxon>
        <taxon>Metazoa</taxon>
        <taxon>Spiralia</taxon>
        <taxon>Lophotrochozoa</taxon>
        <taxon>Mollusca</taxon>
        <taxon>Bivalvia</taxon>
        <taxon>Autobranchia</taxon>
        <taxon>Heteroconchia</taxon>
        <taxon>Euheterodonta</taxon>
        <taxon>Imparidentia</taxon>
        <taxon>Neoheterodontei</taxon>
        <taxon>Myida</taxon>
        <taxon>Dreissenoidea</taxon>
        <taxon>Dreissenidae</taxon>
        <taxon>Dreissena</taxon>
    </lineage>
</organism>
<sequence length="88" mass="10291">MFSFNYQGSNYWIDAVRQCRCHPRTIIKGRLLNRSMKTANVVPRIAVLSQLPHILLFAKHDIAINEEIVFDYGVQRDRLSELQGWMLS</sequence>
<feature type="domain" description="SET" evidence="1">
    <location>
        <begin position="7"/>
        <end position="73"/>
    </location>
</feature>
<dbReference type="EMBL" id="JAIWYP010000008">
    <property type="protein sequence ID" value="KAH3779350.1"/>
    <property type="molecule type" value="Genomic_DNA"/>
</dbReference>
<evidence type="ECO:0000259" key="1">
    <source>
        <dbReference type="Pfam" id="PF00856"/>
    </source>
</evidence>
<accession>A0A9D4EGU2</accession>
<dbReference type="Gene3D" id="2.170.270.10">
    <property type="entry name" value="SET domain"/>
    <property type="match status" value="1"/>
</dbReference>
<protein>
    <recommendedName>
        <fullName evidence="1">SET domain-containing protein</fullName>
    </recommendedName>
</protein>
<evidence type="ECO:0000313" key="3">
    <source>
        <dbReference type="Proteomes" id="UP000828390"/>
    </source>
</evidence>
<dbReference type="Proteomes" id="UP000828390">
    <property type="component" value="Unassembled WGS sequence"/>
</dbReference>
<dbReference type="GO" id="GO:0043516">
    <property type="term" value="P:regulation of DNA damage response, signal transduction by p53 class mediator"/>
    <property type="evidence" value="ECO:0007669"/>
    <property type="project" value="TreeGrafter"/>
</dbReference>
<evidence type="ECO:0000313" key="2">
    <source>
        <dbReference type="EMBL" id="KAH3779350.1"/>
    </source>
</evidence>
<dbReference type="Pfam" id="PF00856">
    <property type="entry name" value="SET"/>
    <property type="match status" value="1"/>
</dbReference>
<dbReference type="PANTHER" id="PTHR46167">
    <property type="entry name" value="N-LYSINE METHYLTRANSFERASE KMT5A"/>
    <property type="match status" value="1"/>
</dbReference>
<dbReference type="InterPro" id="IPR001214">
    <property type="entry name" value="SET_dom"/>
</dbReference>
<name>A0A9D4EGU2_DREPO</name>
<comment type="caution">
    <text evidence="2">The sequence shown here is derived from an EMBL/GenBank/DDBJ whole genome shotgun (WGS) entry which is preliminary data.</text>
</comment>
<reference evidence="2" key="2">
    <citation type="submission" date="2020-11" db="EMBL/GenBank/DDBJ databases">
        <authorList>
            <person name="McCartney M.A."/>
            <person name="Auch B."/>
            <person name="Kono T."/>
            <person name="Mallez S."/>
            <person name="Becker A."/>
            <person name="Gohl D.M."/>
            <person name="Silverstein K.A.T."/>
            <person name="Koren S."/>
            <person name="Bechman K.B."/>
            <person name="Herman A."/>
            <person name="Abrahante J.E."/>
            <person name="Garbe J."/>
        </authorList>
    </citation>
    <scope>NUCLEOTIDE SEQUENCE</scope>
    <source>
        <strain evidence="2">Duluth1</strain>
        <tissue evidence="2">Whole animal</tissue>
    </source>
</reference>
<dbReference type="PANTHER" id="PTHR46167:SF1">
    <property type="entry name" value="N-LYSINE METHYLTRANSFERASE KMT5A"/>
    <property type="match status" value="1"/>
</dbReference>
<dbReference type="InterPro" id="IPR051760">
    <property type="entry name" value="KMT5A"/>
</dbReference>
<dbReference type="GO" id="GO:0005634">
    <property type="term" value="C:nucleus"/>
    <property type="evidence" value="ECO:0007669"/>
    <property type="project" value="TreeGrafter"/>
</dbReference>
<dbReference type="GO" id="GO:0006357">
    <property type="term" value="P:regulation of transcription by RNA polymerase II"/>
    <property type="evidence" value="ECO:0007669"/>
    <property type="project" value="TreeGrafter"/>
</dbReference>
<dbReference type="GO" id="GO:0005700">
    <property type="term" value="C:polytene chromosome"/>
    <property type="evidence" value="ECO:0007669"/>
    <property type="project" value="TreeGrafter"/>
</dbReference>
<dbReference type="AlphaFoldDB" id="A0A9D4EGU2"/>
<dbReference type="GO" id="GO:0042799">
    <property type="term" value="F:histone H4K20 methyltransferase activity"/>
    <property type="evidence" value="ECO:0007669"/>
    <property type="project" value="TreeGrafter"/>
</dbReference>
<keyword evidence="3" id="KW-1185">Reference proteome</keyword>